<evidence type="ECO:0000259" key="15">
    <source>
        <dbReference type="PROSITE" id="PS51103"/>
    </source>
</evidence>
<evidence type="ECO:0000256" key="9">
    <source>
        <dbReference type="ARBA" id="ARBA00022989"/>
    </source>
</evidence>
<reference evidence="16 17" key="1">
    <citation type="submission" date="2016-10" db="EMBL/GenBank/DDBJ databases">
        <authorList>
            <person name="de Groot N.N."/>
        </authorList>
    </citation>
    <scope>NUCLEOTIDE SEQUENCE [LARGE SCALE GENOMIC DNA]</scope>
    <source>
        <strain evidence="16 17">AR40</strain>
    </source>
</reference>
<dbReference type="PANTHER" id="PTHR30175:SF1">
    <property type="entry name" value="PTS SYSTEM ARBUTIN-, CELLOBIOSE-, AND SALICIN-SPECIFIC EIIBC COMPONENT-RELATED"/>
    <property type="match status" value="1"/>
</dbReference>
<protein>
    <submittedName>
        <fullName evidence="16">PTS system, beta-glucosides-specific IIC component</fullName>
    </submittedName>
</protein>
<keyword evidence="7 13" id="KW-0812">Transmembrane</keyword>
<dbReference type="InterPro" id="IPR001996">
    <property type="entry name" value="PTS_IIB_1"/>
</dbReference>
<dbReference type="InterPro" id="IPR050558">
    <property type="entry name" value="PTS_Sugar-Specific_Components"/>
</dbReference>
<evidence type="ECO:0000256" key="8">
    <source>
        <dbReference type="ARBA" id="ARBA00022777"/>
    </source>
</evidence>
<dbReference type="Proteomes" id="UP000182584">
    <property type="component" value="Unassembled WGS sequence"/>
</dbReference>
<dbReference type="PROSITE" id="PS01035">
    <property type="entry name" value="PTS_EIIB_TYPE_1_CYS"/>
    <property type="match status" value="1"/>
</dbReference>
<evidence type="ECO:0000259" key="14">
    <source>
        <dbReference type="PROSITE" id="PS51098"/>
    </source>
</evidence>
<dbReference type="SUPFAM" id="SSF55604">
    <property type="entry name" value="Glucose permease domain IIB"/>
    <property type="match status" value="1"/>
</dbReference>
<dbReference type="InterPro" id="IPR018113">
    <property type="entry name" value="PTrfase_EIIB_Cys"/>
</dbReference>
<dbReference type="PROSITE" id="PS51103">
    <property type="entry name" value="PTS_EIIC_TYPE_1"/>
    <property type="match status" value="1"/>
</dbReference>
<evidence type="ECO:0000256" key="10">
    <source>
        <dbReference type="ARBA" id="ARBA00023136"/>
    </source>
</evidence>
<feature type="transmembrane region" description="Helical" evidence="13">
    <location>
        <begin position="164"/>
        <end position="184"/>
    </location>
</feature>
<dbReference type="GO" id="GO:0009401">
    <property type="term" value="P:phosphoenolpyruvate-dependent sugar phosphotransferase system"/>
    <property type="evidence" value="ECO:0007669"/>
    <property type="project" value="UniProtKB-KW"/>
</dbReference>
<evidence type="ECO:0000256" key="4">
    <source>
        <dbReference type="ARBA" id="ARBA00022597"/>
    </source>
</evidence>
<evidence type="ECO:0000256" key="1">
    <source>
        <dbReference type="ARBA" id="ARBA00004651"/>
    </source>
</evidence>
<feature type="transmembrane region" description="Helical" evidence="13">
    <location>
        <begin position="221"/>
        <end position="244"/>
    </location>
</feature>
<dbReference type="GO" id="GO:0015771">
    <property type="term" value="P:trehalose transport"/>
    <property type="evidence" value="ECO:0007669"/>
    <property type="project" value="TreeGrafter"/>
</dbReference>
<feature type="transmembrane region" description="Helical" evidence="13">
    <location>
        <begin position="342"/>
        <end position="363"/>
    </location>
</feature>
<feature type="domain" description="PTS EIIC type-1" evidence="15">
    <location>
        <begin position="125"/>
        <end position="471"/>
    </location>
</feature>
<dbReference type="InterPro" id="IPR036878">
    <property type="entry name" value="Glu_permease_IIB"/>
</dbReference>
<evidence type="ECO:0000256" key="3">
    <source>
        <dbReference type="ARBA" id="ARBA00022475"/>
    </source>
</evidence>
<dbReference type="PANTHER" id="PTHR30175">
    <property type="entry name" value="PHOSPHOTRANSFERASE SYSTEM TRANSPORT PROTEIN"/>
    <property type="match status" value="1"/>
</dbReference>
<dbReference type="AlphaFoldDB" id="A0A1H9RYQ3"/>
<keyword evidence="4" id="KW-0762">Sugar transport</keyword>
<feature type="transmembrane region" description="Helical" evidence="13">
    <location>
        <begin position="441"/>
        <end position="464"/>
    </location>
</feature>
<dbReference type="InterPro" id="IPR013013">
    <property type="entry name" value="PTS_EIIC_1"/>
</dbReference>
<dbReference type="GO" id="GO:0008982">
    <property type="term" value="F:protein-N(PI)-phosphohistidine-sugar phosphotransferase activity"/>
    <property type="evidence" value="ECO:0007669"/>
    <property type="project" value="InterPro"/>
</dbReference>
<dbReference type="Pfam" id="PF02378">
    <property type="entry name" value="PTS_EIIC"/>
    <property type="match status" value="1"/>
</dbReference>
<dbReference type="InterPro" id="IPR003352">
    <property type="entry name" value="PTS_EIIC"/>
</dbReference>
<dbReference type="FunFam" id="3.30.1360.60:FF:000001">
    <property type="entry name" value="PTS system glucose-specific IIBC component PtsG"/>
    <property type="match status" value="1"/>
</dbReference>
<keyword evidence="8" id="KW-0418">Kinase</keyword>
<dbReference type="Pfam" id="PF00367">
    <property type="entry name" value="PTS_EIIB"/>
    <property type="match status" value="1"/>
</dbReference>
<keyword evidence="6" id="KW-0598">Phosphotransferase system</keyword>
<evidence type="ECO:0000313" key="17">
    <source>
        <dbReference type="Proteomes" id="UP000182584"/>
    </source>
</evidence>
<dbReference type="CDD" id="cd00212">
    <property type="entry name" value="PTS_IIB_glc"/>
    <property type="match status" value="1"/>
</dbReference>
<feature type="transmembrane region" description="Helical" evidence="13">
    <location>
        <begin position="375"/>
        <end position="395"/>
    </location>
</feature>
<keyword evidence="9 13" id="KW-1133">Transmembrane helix</keyword>
<evidence type="ECO:0000256" key="7">
    <source>
        <dbReference type="ARBA" id="ARBA00022692"/>
    </source>
</evidence>
<dbReference type="EMBL" id="FOGJ01000011">
    <property type="protein sequence ID" value="SER77920.1"/>
    <property type="molecule type" value="Genomic_DNA"/>
</dbReference>
<feature type="transmembrane region" description="Helical" evidence="13">
    <location>
        <begin position="402"/>
        <end position="421"/>
    </location>
</feature>
<feature type="domain" description="PTS EIIB type-1" evidence="14">
    <location>
        <begin position="6"/>
        <end position="88"/>
    </location>
</feature>
<feature type="transmembrane region" description="Helical" evidence="13">
    <location>
        <begin position="305"/>
        <end position="330"/>
    </location>
</feature>
<evidence type="ECO:0000256" key="5">
    <source>
        <dbReference type="ARBA" id="ARBA00022679"/>
    </source>
</evidence>
<evidence type="ECO:0000256" key="13">
    <source>
        <dbReference type="SAM" id="Phobius"/>
    </source>
</evidence>
<feature type="compositionally biased region" description="Polar residues" evidence="12">
    <location>
        <begin position="89"/>
        <end position="98"/>
    </location>
</feature>
<dbReference type="GO" id="GO:0016301">
    <property type="term" value="F:kinase activity"/>
    <property type="evidence" value="ECO:0007669"/>
    <property type="project" value="UniProtKB-KW"/>
</dbReference>
<evidence type="ECO:0000256" key="12">
    <source>
        <dbReference type="SAM" id="MobiDB-lite"/>
    </source>
</evidence>
<dbReference type="PROSITE" id="PS51098">
    <property type="entry name" value="PTS_EIIB_TYPE_1"/>
    <property type="match status" value="1"/>
</dbReference>
<evidence type="ECO:0000313" key="16">
    <source>
        <dbReference type="EMBL" id="SER77920.1"/>
    </source>
</evidence>
<name>A0A1H9RYQ3_BUTFI</name>
<feature type="active site" description="Phosphocysteine intermediate; for EIIB activity" evidence="11">
    <location>
        <position position="28"/>
    </location>
</feature>
<keyword evidence="10 13" id="KW-0472">Membrane</keyword>
<dbReference type="RefSeq" id="WP_074755929.1">
    <property type="nucleotide sequence ID" value="NZ_FOGJ01000011.1"/>
</dbReference>
<proteinExistence type="predicted"/>
<feature type="transmembrane region" description="Helical" evidence="13">
    <location>
        <begin position="137"/>
        <end position="158"/>
    </location>
</feature>
<organism evidence="16 17">
    <name type="scientific">Butyrivibrio fibrisolvens</name>
    <dbReference type="NCBI Taxonomy" id="831"/>
    <lineage>
        <taxon>Bacteria</taxon>
        <taxon>Bacillati</taxon>
        <taxon>Bacillota</taxon>
        <taxon>Clostridia</taxon>
        <taxon>Lachnospirales</taxon>
        <taxon>Lachnospiraceae</taxon>
        <taxon>Butyrivibrio</taxon>
    </lineage>
</organism>
<feature type="transmembrane region" description="Helical" evidence="13">
    <location>
        <begin position="264"/>
        <end position="285"/>
    </location>
</feature>
<dbReference type="GO" id="GO:0005886">
    <property type="term" value="C:plasma membrane"/>
    <property type="evidence" value="ECO:0007669"/>
    <property type="project" value="UniProtKB-SubCell"/>
</dbReference>
<dbReference type="OrthoDB" id="92465at2"/>
<dbReference type="Gene3D" id="3.30.1360.60">
    <property type="entry name" value="Glucose permease domain IIB"/>
    <property type="match status" value="1"/>
</dbReference>
<evidence type="ECO:0000256" key="11">
    <source>
        <dbReference type="PROSITE-ProRule" id="PRU00421"/>
    </source>
</evidence>
<comment type="subcellular location">
    <subcellularLocation>
        <location evidence="1">Cell membrane</location>
        <topology evidence="1">Multi-pass membrane protein</topology>
    </subcellularLocation>
</comment>
<evidence type="ECO:0000256" key="2">
    <source>
        <dbReference type="ARBA" id="ARBA00022448"/>
    </source>
</evidence>
<dbReference type="GO" id="GO:0090589">
    <property type="term" value="F:protein-phosphocysteine-trehalose phosphotransferase system transporter activity"/>
    <property type="evidence" value="ECO:0007669"/>
    <property type="project" value="TreeGrafter"/>
</dbReference>
<evidence type="ECO:0000256" key="6">
    <source>
        <dbReference type="ARBA" id="ARBA00022683"/>
    </source>
</evidence>
<gene>
    <name evidence="16" type="ORF">SAMN04487884_1116</name>
</gene>
<keyword evidence="3" id="KW-1003">Cell membrane</keyword>
<keyword evidence="2" id="KW-0813">Transport</keyword>
<accession>A0A1H9RYQ3</accession>
<feature type="region of interest" description="Disordered" evidence="12">
    <location>
        <begin position="86"/>
        <end position="105"/>
    </location>
</feature>
<feature type="transmembrane region" description="Helical" evidence="13">
    <location>
        <begin position="191"/>
        <end position="209"/>
    </location>
</feature>
<sequence length="471" mass="50535">MAKDYANIAKEVMKNVGGSENVEALTHCVTRLRFVLKDSSKADKEALENIDGVMKVLEAGGQTQVVIGQDVQQAFDAVMALPGAEKWGSQESASASTEDTTEEKDIVAENKKKNKKNVFGDKFVEYVSAIFTPFMEAFMGAGLLKGFLVLFVTIGVLSKDSSTYTILYSVADGVFYFLPIFIAYTAGKKFGAKPFVTMAIAAAMVYPSIVDLKSAETAVTFMGIPVHMISYTSSVLPIIASAYVQAKWEKLLKKILPQVVSGIFIPLLDLLVIFPLTLIVVGPVTDFVGTTLASWIELGLNTVPLIAGFAMAALWPVMIIFGVHWGLIPICMNNYAVLGYDYILPLTVGTNFGIAAATFAIFLRSKDKKLKELSGTAALSAFIGGVTEPAIYGVLLERKNVFAAMCVINGIGGALCAVMHVTRDVQISVNALTLPAIYAVYGIWGIAAIVISLVGAFAVAFVTYKEKSNKA</sequence>
<keyword evidence="5" id="KW-0808">Transferase</keyword>